<dbReference type="AlphaFoldDB" id="A0A5B9QIR8"/>
<dbReference type="Gene3D" id="1.10.1660.10">
    <property type="match status" value="1"/>
</dbReference>
<dbReference type="EC" id="6.5.1.2" evidence="4"/>
<protein>
    <submittedName>
        <fullName evidence="4">DNA ligase</fullName>
        <ecNumber evidence="4">6.5.1.2</ecNumber>
    </submittedName>
</protein>
<feature type="region of interest" description="Disordered" evidence="2">
    <location>
        <begin position="1"/>
        <end position="35"/>
    </location>
</feature>
<feature type="compositionally biased region" description="Low complexity" evidence="2">
    <location>
        <begin position="260"/>
        <end position="276"/>
    </location>
</feature>
<dbReference type="Gene3D" id="3.40.50.10190">
    <property type="entry name" value="BRCT domain"/>
    <property type="match status" value="1"/>
</dbReference>
<dbReference type="PANTHER" id="PTHR44998:SF1">
    <property type="entry name" value="UDP-N-ACETYLGLUCOSAMINE--PEPTIDE N-ACETYLGLUCOSAMINYLTRANSFERASE 110 KDA SUBUNIT"/>
    <property type="match status" value="1"/>
</dbReference>
<dbReference type="PROSITE" id="PS50005">
    <property type="entry name" value="TPR"/>
    <property type="match status" value="2"/>
</dbReference>
<proteinExistence type="predicted"/>
<name>A0A5B9QIR8_9BACT</name>
<dbReference type="InterPro" id="IPR000551">
    <property type="entry name" value="MerR-type_HTH_dom"/>
</dbReference>
<feature type="repeat" description="TPR" evidence="1">
    <location>
        <begin position="365"/>
        <end position="398"/>
    </location>
</feature>
<dbReference type="Proteomes" id="UP000325286">
    <property type="component" value="Chromosome"/>
</dbReference>
<dbReference type="SUPFAM" id="SSF46955">
    <property type="entry name" value="Putative DNA-binding domain"/>
    <property type="match status" value="1"/>
</dbReference>
<dbReference type="SMART" id="SM00422">
    <property type="entry name" value="HTH_MERR"/>
    <property type="match status" value="1"/>
</dbReference>
<dbReference type="SUPFAM" id="SSF48452">
    <property type="entry name" value="TPR-like"/>
    <property type="match status" value="1"/>
</dbReference>
<evidence type="ECO:0000259" key="3">
    <source>
        <dbReference type="PROSITE" id="PS50937"/>
    </source>
</evidence>
<dbReference type="InterPro" id="IPR009061">
    <property type="entry name" value="DNA-bd_dom_put_sf"/>
</dbReference>
<reference evidence="4 5" key="1">
    <citation type="submission" date="2019-08" db="EMBL/GenBank/DDBJ databases">
        <title>Deep-cultivation of Planctomycetes and their phenomic and genomic characterization uncovers novel biology.</title>
        <authorList>
            <person name="Wiegand S."/>
            <person name="Jogler M."/>
            <person name="Boedeker C."/>
            <person name="Pinto D."/>
            <person name="Vollmers J."/>
            <person name="Rivas-Marin E."/>
            <person name="Kohn T."/>
            <person name="Peeters S.H."/>
            <person name="Heuer A."/>
            <person name="Rast P."/>
            <person name="Oberbeckmann S."/>
            <person name="Bunk B."/>
            <person name="Jeske O."/>
            <person name="Meyerdierks A."/>
            <person name="Storesund J.E."/>
            <person name="Kallscheuer N."/>
            <person name="Luecker S."/>
            <person name="Lage O.M."/>
            <person name="Pohl T."/>
            <person name="Merkel B.J."/>
            <person name="Hornburger P."/>
            <person name="Mueller R.-W."/>
            <person name="Bruemmer F."/>
            <person name="Labrenz M."/>
            <person name="Spormann A.M."/>
            <person name="Op den Camp H."/>
            <person name="Overmann J."/>
            <person name="Amann R."/>
            <person name="Jetten M.S.M."/>
            <person name="Mascher T."/>
            <person name="Medema M.H."/>
            <person name="Devos D.P."/>
            <person name="Kaster A.-K."/>
            <person name="Ovreas L."/>
            <person name="Rohde M."/>
            <person name="Galperin M.Y."/>
            <person name="Jogler C."/>
        </authorList>
    </citation>
    <scope>NUCLEOTIDE SEQUENCE [LARGE SCALE GENOMIC DNA]</scope>
    <source>
        <strain evidence="4 5">UC8</strain>
    </source>
</reference>
<feature type="compositionally biased region" description="Acidic residues" evidence="2">
    <location>
        <begin position="9"/>
        <end position="27"/>
    </location>
</feature>
<organism evidence="4 5">
    <name type="scientific">Roseimaritima ulvae</name>
    <dbReference type="NCBI Taxonomy" id="980254"/>
    <lineage>
        <taxon>Bacteria</taxon>
        <taxon>Pseudomonadati</taxon>
        <taxon>Planctomycetota</taxon>
        <taxon>Planctomycetia</taxon>
        <taxon>Pirellulales</taxon>
        <taxon>Pirellulaceae</taxon>
        <taxon>Roseimaritima</taxon>
    </lineage>
</organism>
<gene>
    <name evidence="4" type="primary">ligA_1</name>
    <name evidence="4" type="ORF">UC8_09680</name>
</gene>
<dbReference type="RefSeq" id="WP_068140735.1">
    <property type="nucleotide sequence ID" value="NZ_CP042914.1"/>
</dbReference>
<dbReference type="Pfam" id="PF13432">
    <property type="entry name" value="TPR_16"/>
    <property type="match status" value="1"/>
</dbReference>
<keyword evidence="5" id="KW-1185">Reference proteome</keyword>
<feature type="region of interest" description="Disordered" evidence="2">
    <location>
        <begin position="254"/>
        <end position="296"/>
    </location>
</feature>
<dbReference type="SMART" id="SM00028">
    <property type="entry name" value="TPR"/>
    <property type="match status" value="4"/>
</dbReference>
<dbReference type="PROSITE" id="PS50937">
    <property type="entry name" value="HTH_MERR_2"/>
    <property type="match status" value="1"/>
</dbReference>
<dbReference type="Gene3D" id="1.25.40.10">
    <property type="entry name" value="Tetratricopeptide repeat domain"/>
    <property type="match status" value="2"/>
</dbReference>
<dbReference type="EMBL" id="CP042914">
    <property type="protein sequence ID" value="QEG39007.1"/>
    <property type="molecule type" value="Genomic_DNA"/>
</dbReference>
<dbReference type="OrthoDB" id="261498at2"/>
<sequence length="445" mass="49226">MTEPLGVADDLDQEAHDDQDEAAEEQDQAASLEESPQTFQWIAGKRIAFVGKLGGVSRREAMQIVRSHGAVAVESADLNSDVVVIGAEESPLAEAELLGVEIRSAAGRGELEVIHETEFWQRLGLVDSEQAVKRLYTPAMLADLLDVSVRVIRRWHRRGLIVPVRTVHKLPYFDFQEIATARKLAELVAAGATPQEIERKLLELTQVITDVQRPLTQLSILVEGKQLLLRQGEGLLEPGGQLRIDFDALEEPVDDDRESSPAILSLSAPQSSPASSPHRHGEELGEVEFPPGEGQDDDLLLQQAYESEDAGDLELAVDLYHSILARDGARADICFQLGELLYRMGETTAARERYYAAIELDEAFVEARASLGSVLAETGQLELAVAAFRGALALHDEYPDVHYNLARTLDDLQREDEADPHWRRFLQLSPNSPWADEAQRRLAAK</sequence>
<feature type="repeat" description="TPR" evidence="1">
    <location>
        <begin position="331"/>
        <end position="364"/>
    </location>
</feature>
<accession>A0A5B9QIR8</accession>
<dbReference type="GO" id="GO:0006355">
    <property type="term" value="P:regulation of DNA-templated transcription"/>
    <property type="evidence" value="ECO:0007669"/>
    <property type="project" value="InterPro"/>
</dbReference>
<dbReference type="PANTHER" id="PTHR44998">
    <property type="match status" value="1"/>
</dbReference>
<dbReference type="GO" id="GO:0003677">
    <property type="term" value="F:DNA binding"/>
    <property type="evidence" value="ECO:0007669"/>
    <property type="project" value="InterPro"/>
</dbReference>
<evidence type="ECO:0000313" key="4">
    <source>
        <dbReference type="EMBL" id="QEG39007.1"/>
    </source>
</evidence>
<evidence type="ECO:0000256" key="2">
    <source>
        <dbReference type="SAM" id="MobiDB-lite"/>
    </source>
</evidence>
<dbReference type="Pfam" id="PF13411">
    <property type="entry name" value="MerR_1"/>
    <property type="match status" value="1"/>
</dbReference>
<evidence type="ECO:0000313" key="5">
    <source>
        <dbReference type="Proteomes" id="UP000325286"/>
    </source>
</evidence>
<dbReference type="InterPro" id="IPR019734">
    <property type="entry name" value="TPR_rpt"/>
</dbReference>
<evidence type="ECO:0000256" key="1">
    <source>
        <dbReference type="PROSITE-ProRule" id="PRU00339"/>
    </source>
</evidence>
<dbReference type="GO" id="GO:0003911">
    <property type="term" value="F:DNA ligase (NAD+) activity"/>
    <property type="evidence" value="ECO:0007669"/>
    <property type="project" value="UniProtKB-EC"/>
</dbReference>
<feature type="domain" description="HTH merR-type" evidence="3">
    <location>
        <begin position="135"/>
        <end position="166"/>
    </location>
</feature>
<dbReference type="InterPro" id="IPR036420">
    <property type="entry name" value="BRCT_dom_sf"/>
</dbReference>
<keyword evidence="1" id="KW-0802">TPR repeat</keyword>
<keyword evidence="4" id="KW-0436">Ligase</keyword>
<dbReference type="InterPro" id="IPR011990">
    <property type="entry name" value="TPR-like_helical_dom_sf"/>
</dbReference>
<dbReference type="KEGG" id="rul:UC8_09680"/>